<evidence type="ECO:0000256" key="1">
    <source>
        <dbReference type="ARBA" id="ARBA00004496"/>
    </source>
</evidence>
<keyword evidence="6" id="KW-0418">Kinase</keyword>
<dbReference type="SUPFAM" id="SSF51261">
    <property type="entry name" value="Duplicated hybrid motif"/>
    <property type="match status" value="1"/>
</dbReference>
<dbReference type="InterPro" id="IPR050890">
    <property type="entry name" value="PTS_EIIA_component"/>
</dbReference>
<dbReference type="PANTHER" id="PTHR45008">
    <property type="entry name" value="PTS SYSTEM GLUCOSE-SPECIFIC EIIA COMPONENT"/>
    <property type="match status" value="1"/>
</dbReference>
<dbReference type="eggNOG" id="COG2190">
    <property type="taxonomic scope" value="Bacteria"/>
</dbReference>
<dbReference type="Gene3D" id="2.70.70.10">
    <property type="entry name" value="Glucose Permease (Domain IIA)"/>
    <property type="match status" value="1"/>
</dbReference>
<evidence type="ECO:0000313" key="8">
    <source>
        <dbReference type="EMBL" id="EHM10674.1"/>
    </source>
</evidence>
<dbReference type="Proteomes" id="UP000005730">
    <property type="component" value="Chromosome"/>
</dbReference>
<dbReference type="AlphaFoldDB" id="H0UPW5"/>
<dbReference type="EMBL" id="CM001377">
    <property type="protein sequence ID" value="EHM10674.1"/>
    <property type="molecule type" value="Genomic_DNA"/>
</dbReference>
<dbReference type="Pfam" id="PF00358">
    <property type="entry name" value="PTS_EIIA_1"/>
    <property type="match status" value="1"/>
</dbReference>
<dbReference type="InterPro" id="IPR011055">
    <property type="entry name" value="Dup_hybrid_motif"/>
</dbReference>
<dbReference type="STRING" id="926567.TheveDRAFT_1556"/>
<dbReference type="HOGENOM" id="CLU_012312_5_1_0"/>
<proteinExistence type="predicted"/>
<feature type="domain" description="PTS EIIA type-1" evidence="7">
    <location>
        <begin position="29"/>
        <end position="133"/>
    </location>
</feature>
<keyword evidence="5" id="KW-0598">Phosphotransferase system</keyword>
<dbReference type="PANTHER" id="PTHR45008:SF1">
    <property type="entry name" value="PTS SYSTEM GLUCOSE-SPECIFIC EIIA COMPONENT"/>
    <property type="match status" value="1"/>
</dbReference>
<gene>
    <name evidence="8" type="ORF">TheveDRAFT_1556</name>
</gene>
<dbReference type="OrthoDB" id="92465at2"/>
<dbReference type="InterPro" id="IPR001127">
    <property type="entry name" value="PTS_EIIA_1_perm"/>
</dbReference>
<protein>
    <submittedName>
        <fullName evidence="8">PTS system, glucose subfamily, IIA component</fullName>
    </submittedName>
</protein>
<dbReference type="FunFam" id="2.70.70.10:FF:000001">
    <property type="entry name" value="PTS system glucose-specific IIA component"/>
    <property type="match status" value="1"/>
</dbReference>
<sequence length="156" mass="16718">MITGWFKRKDFKVLSPFSGTIYPLERVPDQVFSSRLAGDGVAVEPSEGIVLSPADGVIEVLFPTAHAFGVRTPEGVEILVHVGVDTVNLRGEGFTALKGQGDRVTAGEPVIRFNLELVRSKAPSMLSPVLITTGQAFQVLKEGEVKGGDPILSYQP</sequence>
<evidence type="ECO:0000256" key="6">
    <source>
        <dbReference type="ARBA" id="ARBA00022777"/>
    </source>
</evidence>
<keyword evidence="4" id="KW-0808">Transferase</keyword>
<evidence type="ECO:0000256" key="5">
    <source>
        <dbReference type="ARBA" id="ARBA00022683"/>
    </source>
</evidence>
<keyword evidence="9" id="KW-1185">Reference proteome</keyword>
<dbReference type="RefSeq" id="WP_006584169.1">
    <property type="nucleotide sequence ID" value="NZ_CM001377.1"/>
</dbReference>
<dbReference type="NCBIfam" id="TIGR00830">
    <property type="entry name" value="PTBA"/>
    <property type="match status" value="1"/>
</dbReference>
<comment type="subcellular location">
    <subcellularLocation>
        <location evidence="1">Cytoplasm</location>
    </subcellularLocation>
</comment>
<dbReference type="PROSITE" id="PS51093">
    <property type="entry name" value="PTS_EIIA_TYPE_1"/>
    <property type="match status" value="1"/>
</dbReference>
<dbReference type="GO" id="GO:0005737">
    <property type="term" value="C:cytoplasm"/>
    <property type="evidence" value="ECO:0007669"/>
    <property type="project" value="UniProtKB-SubCell"/>
</dbReference>
<reference evidence="8 9" key="1">
    <citation type="submission" date="2011-10" db="EMBL/GenBank/DDBJ databases">
        <title>The Noncontiguous Finished genome of Thermanaerovibrio velox DSM 12556.</title>
        <authorList>
            <consortium name="US DOE Joint Genome Institute (JGI-PGF)"/>
            <person name="Lucas S."/>
            <person name="Copeland A."/>
            <person name="Lapidus A."/>
            <person name="Glavina del Rio T."/>
            <person name="Dalin E."/>
            <person name="Tice H."/>
            <person name="Bruce D."/>
            <person name="Goodwin L."/>
            <person name="Pitluck S."/>
            <person name="Peters L."/>
            <person name="Mikhailova N."/>
            <person name="Teshima H."/>
            <person name="Kyrpides N."/>
            <person name="Mavromatis K."/>
            <person name="Ivanova N."/>
            <person name="Markowitz V."/>
            <person name="Cheng J.-F."/>
            <person name="Hugenholtz P."/>
            <person name="Woyke T."/>
            <person name="Wu D."/>
            <person name="Spring S."/>
            <person name="Brambilla E.-M."/>
            <person name="Klenk H.-P."/>
            <person name="Eisen J.A."/>
        </authorList>
    </citation>
    <scope>NUCLEOTIDE SEQUENCE [LARGE SCALE GENOMIC DNA]</scope>
    <source>
        <strain evidence="8 9">DSM 12556</strain>
    </source>
</reference>
<organism evidence="8 9">
    <name type="scientific">Thermanaerovibrio velox DSM 12556</name>
    <dbReference type="NCBI Taxonomy" id="926567"/>
    <lineage>
        <taxon>Bacteria</taxon>
        <taxon>Thermotogati</taxon>
        <taxon>Synergistota</taxon>
        <taxon>Synergistia</taxon>
        <taxon>Synergistales</taxon>
        <taxon>Synergistaceae</taxon>
        <taxon>Thermanaerovibrio</taxon>
    </lineage>
</organism>
<evidence type="ECO:0000256" key="2">
    <source>
        <dbReference type="ARBA" id="ARBA00022448"/>
    </source>
</evidence>
<evidence type="ECO:0000313" key="9">
    <source>
        <dbReference type="Proteomes" id="UP000005730"/>
    </source>
</evidence>
<evidence type="ECO:0000259" key="7">
    <source>
        <dbReference type="PROSITE" id="PS51093"/>
    </source>
</evidence>
<dbReference type="GO" id="GO:0009401">
    <property type="term" value="P:phosphoenolpyruvate-dependent sugar phosphotransferase system"/>
    <property type="evidence" value="ECO:0007669"/>
    <property type="project" value="UniProtKB-KW"/>
</dbReference>
<keyword evidence="3" id="KW-0762">Sugar transport</keyword>
<dbReference type="PROSITE" id="PS00371">
    <property type="entry name" value="PTS_EIIA_TYPE_1_HIS"/>
    <property type="match status" value="1"/>
</dbReference>
<dbReference type="GO" id="GO:0016301">
    <property type="term" value="F:kinase activity"/>
    <property type="evidence" value="ECO:0007669"/>
    <property type="project" value="UniProtKB-KW"/>
</dbReference>
<keyword evidence="2" id="KW-0813">Transport</keyword>
<evidence type="ECO:0000256" key="3">
    <source>
        <dbReference type="ARBA" id="ARBA00022597"/>
    </source>
</evidence>
<evidence type="ECO:0000256" key="4">
    <source>
        <dbReference type="ARBA" id="ARBA00022679"/>
    </source>
</evidence>
<name>H0UPW5_9BACT</name>
<accession>H0UPW5</accession>